<reference evidence="2 3" key="1">
    <citation type="submission" date="2022-09" db="EMBL/GenBank/DDBJ databases">
        <title>Genome sequencing of Flavivirga sp. MEBiC05379.</title>
        <authorList>
            <person name="Oh H.-M."/>
            <person name="Kwon K.K."/>
            <person name="Park M.J."/>
            <person name="Yang S.-H."/>
        </authorList>
    </citation>
    <scope>NUCLEOTIDE SEQUENCE [LARGE SCALE GENOMIC DNA]</scope>
    <source>
        <strain evidence="2 3">MEBiC05379</strain>
    </source>
</reference>
<accession>A0ABU7XYL1</accession>
<name>A0ABU7XYL1_9FLAO</name>
<gene>
    <name evidence="2" type="ORF">N1F79_21980</name>
</gene>
<keyword evidence="3" id="KW-1185">Reference proteome</keyword>
<evidence type="ECO:0000313" key="3">
    <source>
        <dbReference type="Proteomes" id="UP001337305"/>
    </source>
</evidence>
<keyword evidence="1" id="KW-0732">Signal</keyword>
<dbReference type="RefSeq" id="WP_303308089.1">
    <property type="nucleotide sequence ID" value="NZ_JAODOP010000004.1"/>
</dbReference>
<dbReference type="EMBL" id="JAODOP010000004">
    <property type="protein sequence ID" value="MEF3835810.1"/>
    <property type="molecule type" value="Genomic_DNA"/>
</dbReference>
<feature type="signal peptide" evidence="1">
    <location>
        <begin position="1"/>
        <end position="21"/>
    </location>
</feature>
<proteinExistence type="predicted"/>
<sequence length="200" mass="22335">MKTFKFLFIPCLLLVTILVLEDNSNTLNTGDIVFTSFNATGNDSFSITALKSIKPKTTIFFTDAKWNGSRFRIGGNHLIWVSGDKEIKEGALIEFKNIKTEAIVTFGKITSNLAISKKGDAIYAYTGSYKMPSKFLAGIANNINDYGTLINTGLEEGKTTITFPNGTYFANYKLKLKNLDRIDFLEGLKKLENYTIKPRL</sequence>
<dbReference type="Proteomes" id="UP001337305">
    <property type="component" value="Unassembled WGS sequence"/>
</dbReference>
<evidence type="ECO:0000256" key="1">
    <source>
        <dbReference type="SAM" id="SignalP"/>
    </source>
</evidence>
<organism evidence="2 3">
    <name type="scientific">Flavivirga spongiicola</name>
    <dbReference type="NCBI Taxonomy" id="421621"/>
    <lineage>
        <taxon>Bacteria</taxon>
        <taxon>Pseudomonadati</taxon>
        <taxon>Bacteroidota</taxon>
        <taxon>Flavobacteriia</taxon>
        <taxon>Flavobacteriales</taxon>
        <taxon>Flavobacteriaceae</taxon>
        <taxon>Flavivirga</taxon>
    </lineage>
</organism>
<protein>
    <submittedName>
        <fullName evidence="2">Uncharacterized protein</fullName>
    </submittedName>
</protein>
<feature type="chain" id="PRO_5047181376" evidence="1">
    <location>
        <begin position="22"/>
        <end position="200"/>
    </location>
</feature>
<evidence type="ECO:0000313" key="2">
    <source>
        <dbReference type="EMBL" id="MEF3835810.1"/>
    </source>
</evidence>
<comment type="caution">
    <text evidence="2">The sequence shown here is derived from an EMBL/GenBank/DDBJ whole genome shotgun (WGS) entry which is preliminary data.</text>
</comment>